<dbReference type="EMBL" id="JAKTTI010000016">
    <property type="protein sequence ID" value="MCH1625916.1"/>
    <property type="molecule type" value="Genomic_DNA"/>
</dbReference>
<dbReference type="RefSeq" id="WP_240255836.1">
    <property type="nucleotide sequence ID" value="NZ_JAKTTI010000016.1"/>
</dbReference>
<keyword evidence="1" id="KW-0732">Signal</keyword>
<dbReference type="Proteomes" id="UP001431131">
    <property type="component" value="Unassembled WGS sequence"/>
</dbReference>
<name>A0AAW5E953_9BACI</name>
<gene>
    <name evidence="2" type="ORF">MJG50_11300</name>
</gene>
<comment type="caution">
    <text evidence="2">The sequence shown here is derived from an EMBL/GenBank/DDBJ whole genome shotgun (WGS) entry which is preliminary data.</text>
</comment>
<protein>
    <submittedName>
        <fullName evidence="2">DUF4358 domain-containing protein</fullName>
    </submittedName>
</protein>
<keyword evidence="3" id="KW-1185">Reference proteome</keyword>
<evidence type="ECO:0000313" key="3">
    <source>
        <dbReference type="Proteomes" id="UP001431131"/>
    </source>
</evidence>
<evidence type="ECO:0000256" key="1">
    <source>
        <dbReference type="SAM" id="SignalP"/>
    </source>
</evidence>
<proteinExistence type="predicted"/>
<organism evidence="2 3">
    <name type="scientific">Fredinandcohnia quinoae</name>
    <dbReference type="NCBI Taxonomy" id="2918902"/>
    <lineage>
        <taxon>Bacteria</taxon>
        <taxon>Bacillati</taxon>
        <taxon>Bacillota</taxon>
        <taxon>Bacilli</taxon>
        <taxon>Bacillales</taxon>
        <taxon>Bacillaceae</taxon>
        <taxon>Fredinandcohnia</taxon>
    </lineage>
</organism>
<feature type="chain" id="PRO_5043408764" evidence="1">
    <location>
        <begin position="25"/>
        <end position="190"/>
    </location>
</feature>
<sequence length="190" mass="21418">MKKISILVVTMFCLLLVVACSNEADKKKEETPEPAPKVSLEKMATEIKEQIAEDLKAGGVTEPLVDGKLQMYIEANLKDSTESDPGVPIYLERMQINQEDLANGVVVGAMMNVNSDEIIVLEAADEEKVDALKEALEREKAAQNQTWEQYLPDQYEKVKKNIIKTNGTFLIYITYDNPESIEKIFDNQFK</sequence>
<reference evidence="2" key="1">
    <citation type="submission" date="2022-02" db="EMBL/GenBank/DDBJ databases">
        <title>Fredinandcohnia quinoae sp. nov. isolated from Chenopodium quinoa seeds.</title>
        <authorList>
            <person name="Saati-Santamaria Z."/>
            <person name="Flores-Felix J.D."/>
            <person name="Igual J.M."/>
            <person name="Velazquez E."/>
            <person name="Garcia-Fraile P."/>
            <person name="Martinez-Molina E."/>
        </authorList>
    </citation>
    <scope>NUCLEOTIDE SEQUENCE</scope>
    <source>
        <strain evidence="2">SECRCQ15</strain>
    </source>
</reference>
<dbReference type="Pfam" id="PF14270">
    <property type="entry name" value="DUF4358"/>
    <property type="match status" value="1"/>
</dbReference>
<evidence type="ECO:0000313" key="2">
    <source>
        <dbReference type="EMBL" id="MCH1625916.1"/>
    </source>
</evidence>
<dbReference type="AlphaFoldDB" id="A0AAW5E953"/>
<dbReference type="InterPro" id="IPR025648">
    <property type="entry name" value="DUF4358"/>
</dbReference>
<feature type="signal peptide" evidence="1">
    <location>
        <begin position="1"/>
        <end position="24"/>
    </location>
</feature>
<dbReference type="PROSITE" id="PS51257">
    <property type="entry name" value="PROKAR_LIPOPROTEIN"/>
    <property type="match status" value="1"/>
</dbReference>
<accession>A0AAW5E953</accession>